<proteinExistence type="predicted"/>
<name>A0ABY4Q059_9ACTN</name>
<dbReference type="InterPro" id="IPR011009">
    <property type="entry name" value="Kinase-like_dom_sf"/>
</dbReference>
<organism evidence="2 3">
    <name type="scientific">Streptomyces durmitorensis</name>
    <dbReference type="NCBI Taxonomy" id="319947"/>
    <lineage>
        <taxon>Bacteria</taxon>
        <taxon>Bacillati</taxon>
        <taxon>Actinomycetota</taxon>
        <taxon>Actinomycetes</taxon>
        <taxon>Kitasatosporales</taxon>
        <taxon>Streptomycetaceae</taxon>
        <taxon>Streptomyces</taxon>
    </lineage>
</organism>
<dbReference type="Gene3D" id="3.30.200.20">
    <property type="entry name" value="Phosphorylase Kinase, domain 1"/>
    <property type="match status" value="1"/>
</dbReference>
<accession>A0ABY4Q059</accession>
<dbReference type="Pfam" id="PF01636">
    <property type="entry name" value="APH"/>
    <property type="match status" value="1"/>
</dbReference>
<dbReference type="EMBL" id="CP097289">
    <property type="protein sequence ID" value="UQT58744.1"/>
    <property type="molecule type" value="Genomic_DNA"/>
</dbReference>
<dbReference type="Gene3D" id="3.90.1200.10">
    <property type="match status" value="1"/>
</dbReference>
<reference evidence="2 3" key="1">
    <citation type="submission" date="2022-05" db="EMBL/GenBank/DDBJ databases">
        <authorList>
            <person name="Zhou X."/>
            <person name="Li K."/>
            <person name="Man Y."/>
        </authorList>
    </citation>
    <scope>NUCLEOTIDE SEQUENCE [LARGE SCALE GENOMIC DNA]</scope>
    <source>
        <strain evidence="2 3">MS405</strain>
    </source>
</reference>
<feature type="domain" description="Aminoglycoside phosphotransferase" evidence="1">
    <location>
        <begin position="40"/>
        <end position="261"/>
    </location>
</feature>
<dbReference type="CDD" id="cd05155">
    <property type="entry name" value="APH_ChoK_like_1"/>
    <property type="match status" value="1"/>
</dbReference>
<dbReference type="InterPro" id="IPR002575">
    <property type="entry name" value="Aminoglycoside_PTrfase"/>
</dbReference>
<keyword evidence="3" id="KW-1185">Reference proteome</keyword>
<dbReference type="InterPro" id="IPR051678">
    <property type="entry name" value="AGP_Transferase"/>
</dbReference>
<evidence type="ECO:0000313" key="2">
    <source>
        <dbReference type="EMBL" id="UQT58744.1"/>
    </source>
</evidence>
<evidence type="ECO:0000313" key="3">
    <source>
        <dbReference type="Proteomes" id="UP000829992"/>
    </source>
</evidence>
<dbReference type="Proteomes" id="UP000829992">
    <property type="component" value="Chromosome"/>
</dbReference>
<evidence type="ECO:0000259" key="1">
    <source>
        <dbReference type="Pfam" id="PF01636"/>
    </source>
</evidence>
<dbReference type="PANTHER" id="PTHR21310">
    <property type="entry name" value="AMINOGLYCOSIDE PHOSPHOTRANSFERASE-RELATED-RELATED"/>
    <property type="match status" value="1"/>
</dbReference>
<dbReference type="RefSeq" id="WP_249590107.1">
    <property type="nucleotide sequence ID" value="NZ_BAAAQL010000011.1"/>
</dbReference>
<sequence>MSPAKMHADEADIDTPLVRRLLAAQFPEWAGLKVEPVESNGTVNAIYRLGDDMAVRLPRIEGGVEDVQREMLLLPRLAPSLPLAIPAPLGEGEPGEGFAWPWYVYRWLEGENPVVGGLDEPGLFAADLAEFVMALQRVDPADAPRAYRSGPLARRDADTREAIARLHGVIDTDAATAAWEAALRAPGWDGPPVWVHADLQPGNLLTADGRLSAVIDFGCMGHGEPAVDLITAWSLLTADVRETFRAALGVDDATWARGRGWALSIALIELPYYRTRNATIARIARHVIGEILADHAAVNC</sequence>
<dbReference type="PANTHER" id="PTHR21310:SF42">
    <property type="entry name" value="BIFUNCTIONAL AAC_APH"/>
    <property type="match status" value="1"/>
</dbReference>
<gene>
    <name evidence="2" type="ORF">M4V62_28830</name>
</gene>
<protein>
    <submittedName>
        <fullName evidence="2">Aminoglycoside phosphotransferase family protein</fullName>
    </submittedName>
</protein>
<dbReference type="SUPFAM" id="SSF56112">
    <property type="entry name" value="Protein kinase-like (PK-like)"/>
    <property type="match status" value="1"/>
</dbReference>